<evidence type="ECO:0000259" key="1">
    <source>
        <dbReference type="PROSITE" id="PS51186"/>
    </source>
</evidence>
<name>A0ABQ6IX79_9MICO</name>
<gene>
    <name evidence="2" type="ORF">GCM10025883_41540</name>
</gene>
<feature type="domain" description="N-acetyltransferase" evidence="1">
    <location>
        <begin position="7"/>
        <end position="155"/>
    </location>
</feature>
<evidence type="ECO:0000313" key="3">
    <source>
        <dbReference type="Proteomes" id="UP001157126"/>
    </source>
</evidence>
<sequence>MLGGVNIDVRPLIGPTEAEAATRLLAEVWGTPYESSPIPGDVVRSISAWGGCLLGAFDGEDLIGVVVGIAAAPHSDTLASLITGVAPRAAGAGVGRLLKSAQREWAAERGVAGIEWTYDPLVRRNAHFNLDLLGADVVKYEVEHYPPIPDGINAGDPTDRLLVRVDVRSAAPRDPADDLAARLGAVVVLDEGDDGRPRLHDRPEDAAWLVGTPSDVETLRREDRDASLAWRQAAREVFRAGADRVVAGFTRSGAYLLTKGPTS</sequence>
<dbReference type="InterPro" id="IPR000182">
    <property type="entry name" value="GNAT_dom"/>
</dbReference>
<keyword evidence="3" id="KW-1185">Reference proteome</keyword>
<dbReference type="SUPFAM" id="SSF55729">
    <property type="entry name" value="Acyl-CoA N-acyltransferases (Nat)"/>
    <property type="match status" value="1"/>
</dbReference>
<reference evidence="3" key="1">
    <citation type="journal article" date="2019" name="Int. J. Syst. Evol. Microbiol.">
        <title>The Global Catalogue of Microorganisms (GCM) 10K type strain sequencing project: providing services to taxonomists for standard genome sequencing and annotation.</title>
        <authorList>
            <consortium name="The Broad Institute Genomics Platform"/>
            <consortium name="The Broad Institute Genome Sequencing Center for Infectious Disease"/>
            <person name="Wu L."/>
            <person name="Ma J."/>
        </authorList>
    </citation>
    <scope>NUCLEOTIDE SEQUENCE [LARGE SCALE GENOMIC DNA]</scope>
    <source>
        <strain evidence="3">NBRC 113072</strain>
    </source>
</reference>
<dbReference type="Gene3D" id="3.40.630.30">
    <property type="match status" value="1"/>
</dbReference>
<protein>
    <recommendedName>
        <fullName evidence="1">N-acetyltransferase domain-containing protein</fullName>
    </recommendedName>
</protein>
<dbReference type="EMBL" id="BSUO01000001">
    <property type="protein sequence ID" value="GMA42109.1"/>
    <property type="molecule type" value="Genomic_DNA"/>
</dbReference>
<dbReference type="PROSITE" id="PS51186">
    <property type="entry name" value="GNAT"/>
    <property type="match status" value="1"/>
</dbReference>
<proteinExistence type="predicted"/>
<dbReference type="PANTHER" id="PTHR41700">
    <property type="entry name" value="GCN5-RELATED N-ACETYLTRANSFERASE"/>
    <property type="match status" value="1"/>
</dbReference>
<organism evidence="2 3">
    <name type="scientific">Mobilicoccus caccae</name>
    <dbReference type="NCBI Taxonomy" id="1859295"/>
    <lineage>
        <taxon>Bacteria</taxon>
        <taxon>Bacillati</taxon>
        <taxon>Actinomycetota</taxon>
        <taxon>Actinomycetes</taxon>
        <taxon>Micrococcales</taxon>
        <taxon>Dermatophilaceae</taxon>
        <taxon>Mobilicoccus</taxon>
    </lineage>
</organism>
<dbReference type="PANTHER" id="PTHR41700:SF1">
    <property type="entry name" value="N-ACETYLTRANSFERASE DOMAIN-CONTAINING PROTEIN"/>
    <property type="match status" value="1"/>
</dbReference>
<dbReference type="Proteomes" id="UP001157126">
    <property type="component" value="Unassembled WGS sequence"/>
</dbReference>
<dbReference type="InterPro" id="IPR038764">
    <property type="entry name" value="GNAT_N_AcTrfase_prd"/>
</dbReference>
<dbReference type="InterPro" id="IPR016181">
    <property type="entry name" value="Acyl_CoA_acyltransferase"/>
</dbReference>
<accession>A0ABQ6IX79</accession>
<evidence type="ECO:0000313" key="2">
    <source>
        <dbReference type="EMBL" id="GMA42109.1"/>
    </source>
</evidence>
<comment type="caution">
    <text evidence="2">The sequence shown here is derived from an EMBL/GenBank/DDBJ whole genome shotgun (WGS) entry which is preliminary data.</text>
</comment>